<reference evidence="2" key="1">
    <citation type="submission" date="2020-07" db="EMBL/GenBank/DDBJ databases">
        <title>Huge and variable diversity of episymbiotic CPR bacteria and DPANN archaea in groundwater ecosystems.</title>
        <authorList>
            <person name="He C.Y."/>
            <person name="Keren R."/>
            <person name="Whittaker M."/>
            <person name="Farag I.F."/>
            <person name="Doudna J."/>
            <person name="Cate J.H.D."/>
            <person name="Banfield J.F."/>
        </authorList>
    </citation>
    <scope>NUCLEOTIDE SEQUENCE</scope>
    <source>
        <strain evidence="2">NC_groundwater_1482_Ag_S-0.65um_47_24</strain>
    </source>
</reference>
<comment type="caution">
    <text evidence="2">The sequence shown here is derived from an EMBL/GenBank/DDBJ whole genome shotgun (WGS) entry which is preliminary data.</text>
</comment>
<feature type="domain" description="Polymerase nucleotidyl transferase" evidence="1">
    <location>
        <begin position="11"/>
        <end position="99"/>
    </location>
</feature>
<dbReference type="CDD" id="cd05403">
    <property type="entry name" value="NT_KNTase_like"/>
    <property type="match status" value="1"/>
</dbReference>
<dbReference type="GO" id="GO:0016779">
    <property type="term" value="F:nucleotidyltransferase activity"/>
    <property type="evidence" value="ECO:0007669"/>
    <property type="project" value="InterPro"/>
</dbReference>
<dbReference type="EMBL" id="JACQWF010000396">
    <property type="protein sequence ID" value="MBI4596507.1"/>
    <property type="molecule type" value="Genomic_DNA"/>
</dbReference>
<dbReference type="Pfam" id="PF01909">
    <property type="entry name" value="NTP_transf_2"/>
    <property type="match status" value="1"/>
</dbReference>
<dbReference type="InterPro" id="IPR043519">
    <property type="entry name" value="NT_sf"/>
</dbReference>
<organism evidence="2 3">
    <name type="scientific">Tectimicrobiota bacterium</name>
    <dbReference type="NCBI Taxonomy" id="2528274"/>
    <lineage>
        <taxon>Bacteria</taxon>
        <taxon>Pseudomonadati</taxon>
        <taxon>Nitrospinota/Tectimicrobiota group</taxon>
        <taxon>Candidatus Tectimicrobiota</taxon>
    </lineage>
</organism>
<evidence type="ECO:0000259" key="1">
    <source>
        <dbReference type="Pfam" id="PF01909"/>
    </source>
</evidence>
<dbReference type="AlphaFoldDB" id="A0A933LRN0"/>
<gene>
    <name evidence="2" type="ORF">HY730_09065</name>
</gene>
<dbReference type="PANTHER" id="PTHR43449:SF1">
    <property type="entry name" value="POLYMERASE BETA NUCLEOTIDYLTRANSFERASE DOMAIN-CONTAINING PROTEIN"/>
    <property type="match status" value="1"/>
</dbReference>
<sequence>MAKSKAEEAIRYFEERLKASCVSVSKIILFGSQARGNAFAESDVDILLISSDFSNKDIYKRLEMIKEAEIATIKKFMIPLDVIMMTPEEFNSGSSLVSSFAQNGKVISF</sequence>
<accession>A0A933LRN0</accession>
<dbReference type="Proteomes" id="UP000772181">
    <property type="component" value="Unassembled WGS sequence"/>
</dbReference>
<dbReference type="Gene3D" id="3.30.460.10">
    <property type="entry name" value="Beta Polymerase, domain 2"/>
    <property type="match status" value="1"/>
</dbReference>
<evidence type="ECO:0000313" key="2">
    <source>
        <dbReference type="EMBL" id="MBI4596507.1"/>
    </source>
</evidence>
<protein>
    <submittedName>
        <fullName evidence="2">Nucleotidyltransferase domain-containing protein</fullName>
    </submittedName>
</protein>
<proteinExistence type="predicted"/>
<dbReference type="SUPFAM" id="SSF81301">
    <property type="entry name" value="Nucleotidyltransferase"/>
    <property type="match status" value="1"/>
</dbReference>
<name>A0A933LRN0_UNCTE</name>
<evidence type="ECO:0000313" key="3">
    <source>
        <dbReference type="Proteomes" id="UP000772181"/>
    </source>
</evidence>
<dbReference type="InterPro" id="IPR002934">
    <property type="entry name" value="Polymerase_NTP_transf_dom"/>
</dbReference>
<dbReference type="PANTHER" id="PTHR43449">
    <property type="entry name" value="NUCLEOTIDYLTRANSFERASE"/>
    <property type="match status" value="1"/>
</dbReference>